<dbReference type="GO" id="GO:0017108">
    <property type="term" value="F:5'-flap endonuclease activity"/>
    <property type="evidence" value="ECO:0007669"/>
    <property type="project" value="UniProtKB-ARBA"/>
</dbReference>
<feature type="region of interest" description="Disordered" evidence="10">
    <location>
        <begin position="497"/>
        <end position="545"/>
    </location>
</feature>
<comment type="cofactor">
    <cofactor evidence="1">
        <name>Mg(2+)</name>
        <dbReference type="ChEBI" id="CHEBI:18420"/>
    </cofactor>
</comment>
<evidence type="ECO:0000256" key="5">
    <source>
        <dbReference type="ARBA" id="ARBA00022763"/>
    </source>
</evidence>
<dbReference type="InterPro" id="IPR008918">
    <property type="entry name" value="HhH2"/>
</dbReference>
<evidence type="ECO:0000256" key="10">
    <source>
        <dbReference type="SAM" id="MobiDB-lite"/>
    </source>
</evidence>
<keyword evidence="6" id="KW-0378">Hydrolase</keyword>
<dbReference type="PRINTS" id="PR00853">
    <property type="entry name" value="XPGRADSUPER"/>
</dbReference>
<dbReference type="GO" id="GO:0008821">
    <property type="term" value="F:crossover junction DNA endonuclease activity"/>
    <property type="evidence" value="ECO:0007669"/>
    <property type="project" value="UniProtKB-ARBA"/>
</dbReference>
<dbReference type="CDD" id="cd09869">
    <property type="entry name" value="PIN_GEN1"/>
    <property type="match status" value="1"/>
</dbReference>
<evidence type="ECO:0000313" key="13">
    <source>
        <dbReference type="EMBL" id="GFU10492.1"/>
    </source>
</evidence>
<dbReference type="Pfam" id="PF18704">
    <property type="entry name" value="Chromo_2"/>
    <property type="match status" value="1"/>
</dbReference>
<name>A0A8X6QBP6_NEPPI</name>
<evidence type="ECO:0000256" key="4">
    <source>
        <dbReference type="ARBA" id="ARBA00022759"/>
    </source>
</evidence>
<dbReference type="InterPro" id="IPR006086">
    <property type="entry name" value="XPG-I_dom"/>
</dbReference>
<keyword evidence="8" id="KW-0234">DNA repair</keyword>
<proteinExistence type="inferred from homology"/>
<evidence type="ECO:0000256" key="8">
    <source>
        <dbReference type="ARBA" id="ARBA00023204"/>
    </source>
</evidence>
<evidence type="ECO:0000256" key="6">
    <source>
        <dbReference type="ARBA" id="ARBA00022801"/>
    </source>
</evidence>
<dbReference type="InterPro" id="IPR006084">
    <property type="entry name" value="XPG/Rad2"/>
</dbReference>
<evidence type="ECO:0000256" key="1">
    <source>
        <dbReference type="ARBA" id="ARBA00001946"/>
    </source>
</evidence>
<evidence type="ECO:0000313" key="14">
    <source>
        <dbReference type="Proteomes" id="UP000887013"/>
    </source>
</evidence>
<dbReference type="SMART" id="SM00484">
    <property type="entry name" value="XPGI"/>
    <property type="match status" value="1"/>
</dbReference>
<evidence type="ECO:0000256" key="3">
    <source>
        <dbReference type="ARBA" id="ARBA00022723"/>
    </source>
</evidence>
<keyword evidence="5" id="KW-0227">DNA damage</keyword>
<dbReference type="SUPFAM" id="SSF88723">
    <property type="entry name" value="PIN domain-like"/>
    <property type="match status" value="1"/>
</dbReference>
<dbReference type="InterPro" id="IPR041012">
    <property type="entry name" value="GEN_chromo"/>
</dbReference>
<keyword evidence="2" id="KW-0540">Nuclease</keyword>
<dbReference type="Proteomes" id="UP000887013">
    <property type="component" value="Unassembled WGS sequence"/>
</dbReference>
<gene>
    <name evidence="13" type="primary">GEN1</name>
    <name evidence="13" type="ORF">NPIL_505661</name>
</gene>
<feature type="compositionally biased region" description="Basic residues" evidence="10">
    <location>
        <begin position="497"/>
        <end position="509"/>
    </location>
</feature>
<keyword evidence="7" id="KW-0460">Magnesium</keyword>
<feature type="compositionally biased region" description="Basic and acidic residues" evidence="10">
    <location>
        <begin position="531"/>
        <end position="545"/>
    </location>
</feature>
<dbReference type="Pfam" id="PF00752">
    <property type="entry name" value="XPG_N"/>
    <property type="match status" value="1"/>
</dbReference>
<dbReference type="SMART" id="SM00279">
    <property type="entry name" value="HhH2"/>
    <property type="match status" value="1"/>
</dbReference>
<dbReference type="AlphaFoldDB" id="A0A8X6QBP6"/>
<evidence type="ECO:0000256" key="7">
    <source>
        <dbReference type="ARBA" id="ARBA00022842"/>
    </source>
</evidence>
<evidence type="ECO:0000259" key="12">
    <source>
        <dbReference type="SMART" id="SM00485"/>
    </source>
</evidence>
<evidence type="ECO:0000256" key="2">
    <source>
        <dbReference type="ARBA" id="ARBA00022722"/>
    </source>
</evidence>
<dbReference type="SUPFAM" id="SSF47807">
    <property type="entry name" value="5' to 3' exonuclease, C-terminal subdomain"/>
    <property type="match status" value="1"/>
</dbReference>
<dbReference type="EMBL" id="BMAW01125016">
    <property type="protein sequence ID" value="GFU10492.1"/>
    <property type="molecule type" value="Genomic_DNA"/>
</dbReference>
<protein>
    <submittedName>
        <fullName evidence="13">Flap endonuclease GEN homolog 1</fullName>
    </submittedName>
</protein>
<dbReference type="Pfam" id="PF00867">
    <property type="entry name" value="XPG_I"/>
    <property type="match status" value="1"/>
</dbReference>
<dbReference type="GO" id="GO:0046872">
    <property type="term" value="F:metal ion binding"/>
    <property type="evidence" value="ECO:0007669"/>
    <property type="project" value="UniProtKB-KW"/>
</dbReference>
<dbReference type="SMART" id="SM00485">
    <property type="entry name" value="XPGN"/>
    <property type="match status" value="1"/>
</dbReference>
<organism evidence="13 14">
    <name type="scientific">Nephila pilipes</name>
    <name type="common">Giant wood spider</name>
    <name type="synonym">Nephila maculata</name>
    <dbReference type="NCBI Taxonomy" id="299642"/>
    <lineage>
        <taxon>Eukaryota</taxon>
        <taxon>Metazoa</taxon>
        <taxon>Ecdysozoa</taxon>
        <taxon>Arthropoda</taxon>
        <taxon>Chelicerata</taxon>
        <taxon>Arachnida</taxon>
        <taxon>Araneae</taxon>
        <taxon>Araneomorphae</taxon>
        <taxon>Entelegynae</taxon>
        <taxon>Araneoidea</taxon>
        <taxon>Nephilidae</taxon>
        <taxon>Nephila</taxon>
    </lineage>
</organism>
<comment type="caution">
    <text evidence="13">The sequence shown here is derived from an EMBL/GenBank/DDBJ whole genome shotgun (WGS) entry which is preliminary data.</text>
</comment>
<sequence length="565" mass="64770">MQQRVHFIFEQRVGQDDASNRSNSIFIEYFIDVQVKMGVTGLWNILSELCVRKNLDYLSGKRVAVDLSGWVVQAIQCKGLNAVKNPHLRNLFFRVSALLLNGAHPIFILEGKVPELKQDTIKERNHQGTSYNDNVSRSMFDRVLNQCHDLLKSLGVPCIKSSGEAEAFCAFLCAKGIVEGVITEDSDAFLYGADTVFRDFTIDRSDAHVNMYCLKSAKNKLHLNQRNLVALALLLGCDYVKGVPGIGKEAALKLIKELENDDLLQRFHDWKSKSELELFPGYEVDIKKKDAHCSRCCHVGSMSKHKKEGCLMCDSTITCYMSDSKKPCLCKWHQNNCIRLKRKNELKVYSASKDVPDFPSIKVIDEYLSFTDQIPDDDVMGWNCPNLKEFQDKAFNYLGWTFSHSFEKCLPIITSWQQFKLNKLCQSDNKIQLYKPIKVIKGRIINGIDSLEIQWAVIDDHSSKMDDENLCTVENEERFKKSYPDIVENFYSLLKKQKSPSKPKHRKMPKEKGNRKMTEFFSVDSNSGCESQEKETKNSGNEDERIVVQYIDDCEPDFKKQCISQ</sequence>
<accession>A0A8X6QBP6</accession>
<dbReference type="Gene3D" id="3.40.50.1010">
    <property type="entry name" value="5'-nuclease"/>
    <property type="match status" value="1"/>
</dbReference>
<feature type="domain" description="XPG N-terminal" evidence="12">
    <location>
        <begin position="37"/>
        <end position="131"/>
    </location>
</feature>
<dbReference type="PANTHER" id="PTHR11081:SF70">
    <property type="entry name" value="FLAP ENDONUCLEASE GEN HOMOLOG 1"/>
    <property type="match status" value="1"/>
</dbReference>
<dbReference type="GO" id="GO:0000400">
    <property type="term" value="F:four-way junction DNA binding"/>
    <property type="evidence" value="ECO:0007669"/>
    <property type="project" value="TreeGrafter"/>
</dbReference>
<dbReference type="InterPro" id="IPR029060">
    <property type="entry name" value="PIN-like_dom_sf"/>
</dbReference>
<dbReference type="Gene3D" id="1.10.150.20">
    <property type="entry name" value="5' to 3' exonuclease, C-terminal subdomain"/>
    <property type="match status" value="1"/>
</dbReference>
<reference evidence="13" key="1">
    <citation type="submission" date="2020-08" db="EMBL/GenBank/DDBJ databases">
        <title>Multicomponent nature underlies the extraordinary mechanical properties of spider dragline silk.</title>
        <authorList>
            <person name="Kono N."/>
            <person name="Nakamura H."/>
            <person name="Mori M."/>
            <person name="Yoshida Y."/>
            <person name="Ohtoshi R."/>
            <person name="Malay A.D."/>
            <person name="Moran D.A.P."/>
            <person name="Tomita M."/>
            <person name="Numata K."/>
            <person name="Arakawa K."/>
        </authorList>
    </citation>
    <scope>NUCLEOTIDE SEQUENCE</scope>
</reference>
<dbReference type="GO" id="GO:0006281">
    <property type="term" value="P:DNA repair"/>
    <property type="evidence" value="ECO:0007669"/>
    <property type="project" value="UniProtKB-KW"/>
</dbReference>
<dbReference type="FunFam" id="1.10.150.20:FF:000030">
    <property type="entry name" value="Flap endonuclease GEN-like 1"/>
    <property type="match status" value="1"/>
</dbReference>
<dbReference type="InterPro" id="IPR006085">
    <property type="entry name" value="XPG_DNA_repair_N"/>
</dbReference>
<keyword evidence="14" id="KW-1185">Reference proteome</keyword>
<comment type="similarity">
    <text evidence="9">Belongs to the XPG/RAD2 endonuclease family. GEN subfamily.</text>
</comment>
<evidence type="ECO:0000256" key="9">
    <source>
        <dbReference type="ARBA" id="ARBA00038112"/>
    </source>
</evidence>
<evidence type="ECO:0000259" key="11">
    <source>
        <dbReference type="SMART" id="SM00484"/>
    </source>
</evidence>
<dbReference type="OrthoDB" id="2959108at2759"/>
<dbReference type="InterPro" id="IPR036279">
    <property type="entry name" value="5-3_exonuclease_C_sf"/>
</dbReference>
<dbReference type="PANTHER" id="PTHR11081">
    <property type="entry name" value="FLAP ENDONUCLEASE FAMILY MEMBER"/>
    <property type="match status" value="1"/>
</dbReference>
<keyword evidence="4 13" id="KW-0255">Endonuclease</keyword>
<keyword evidence="3" id="KW-0479">Metal-binding</keyword>
<feature type="domain" description="XPG-I" evidence="11">
    <location>
        <begin position="152"/>
        <end position="223"/>
    </location>
</feature>